<feature type="compositionally biased region" description="Polar residues" evidence="1">
    <location>
        <begin position="37"/>
        <end position="51"/>
    </location>
</feature>
<evidence type="ECO:0000256" key="3">
    <source>
        <dbReference type="SAM" id="SignalP"/>
    </source>
</evidence>
<feature type="signal peptide" evidence="3">
    <location>
        <begin position="1"/>
        <end position="19"/>
    </location>
</feature>
<feature type="chain" id="PRO_5040878852" evidence="3">
    <location>
        <begin position="20"/>
        <end position="299"/>
    </location>
</feature>
<feature type="compositionally biased region" description="Low complexity" evidence="1">
    <location>
        <begin position="175"/>
        <end position="192"/>
    </location>
</feature>
<evidence type="ECO:0000313" key="4">
    <source>
        <dbReference type="EMBL" id="CAI6333580.1"/>
    </source>
</evidence>
<dbReference type="AlphaFoldDB" id="A0A9W4UCN6"/>
<keyword evidence="3" id="KW-0732">Signal</keyword>
<evidence type="ECO:0000256" key="1">
    <source>
        <dbReference type="SAM" id="MobiDB-lite"/>
    </source>
</evidence>
<feature type="region of interest" description="Disordered" evidence="1">
    <location>
        <begin position="129"/>
        <end position="192"/>
    </location>
</feature>
<organism evidence="4 5">
    <name type="scientific">Periconia digitata</name>
    <dbReference type="NCBI Taxonomy" id="1303443"/>
    <lineage>
        <taxon>Eukaryota</taxon>
        <taxon>Fungi</taxon>
        <taxon>Dikarya</taxon>
        <taxon>Ascomycota</taxon>
        <taxon>Pezizomycotina</taxon>
        <taxon>Dothideomycetes</taxon>
        <taxon>Pleosporomycetidae</taxon>
        <taxon>Pleosporales</taxon>
        <taxon>Massarineae</taxon>
        <taxon>Periconiaceae</taxon>
        <taxon>Periconia</taxon>
    </lineage>
</organism>
<feature type="compositionally biased region" description="Low complexity" evidence="1">
    <location>
        <begin position="137"/>
        <end position="157"/>
    </location>
</feature>
<dbReference type="EMBL" id="CAOQHR010000004">
    <property type="protein sequence ID" value="CAI6333580.1"/>
    <property type="molecule type" value="Genomic_DNA"/>
</dbReference>
<evidence type="ECO:0000313" key="5">
    <source>
        <dbReference type="Proteomes" id="UP001152607"/>
    </source>
</evidence>
<keyword evidence="5" id="KW-1185">Reference proteome</keyword>
<accession>A0A9W4UCN6</accession>
<keyword evidence="2" id="KW-0812">Transmembrane</keyword>
<feature type="transmembrane region" description="Helical" evidence="2">
    <location>
        <begin position="203"/>
        <end position="224"/>
    </location>
</feature>
<sequence length="299" mass="32324">MAGLTVLIILSWLLAGASCSTFINPGPSSGKEDDSTKPSYPQGSNLEISWTPPDNTSNGVSIVLYQLNQTTKVYFDDMEYLTQGAVGVTRYAWLVGTRKNLKVSNLFYLSIFEEGKANADANSRQFNIEAEKDKDQPSSTSNDTPSSTTPITSSKPTNGIDPKPGAPTNAGTTVNSIKNSPSSTSSEIPTTNNNDGFPIDAKIGIAASVPIAVIISAGLIAFLLKRRKDNKRQESVPITTAAPPIEELQKHYHNHPGSYHHYASSMSEAPSHMYDDPIELGARPQAHPRLATEPVRYEM</sequence>
<protein>
    <submittedName>
        <fullName evidence="4">Uncharacterized protein</fullName>
    </submittedName>
</protein>
<keyword evidence="2" id="KW-1133">Transmembrane helix</keyword>
<dbReference type="Proteomes" id="UP001152607">
    <property type="component" value="Unassembled WGS sequence"/>
</dbReference>
<evidence type="ECO:0000256" key="2">
    <source>
        <dbReference type="SAM" id="Phobius"/>
    </source>
</evidence>
<name>A0A9W4UCN6_9PLEO</name>
<dbReference type="OrthoDB" id="5390143at2759"/>
<gene>
    <name evidence="4" type="ORF">PDIGIT_LOCUS6626</name>
</gene>
<feature type="region of interest" description="Disordered" evidence="1">
    <location>
        <begin position="26"/>
        <end position="51"/>
    </location>
</feature>
<proteinExistence type="predicted"/>
<reference evidence="4" key="1">
    <citation type="submission" date="2023-01" db="EMBL/GenBank/DDBJ databases">
        <authorList>
            <person name="Van Ghelder C."/>
            <person name="Rancurel C."/>
        </authorList>
    </citation>
    <scope>NUCLEOTIDE SEQUENCE</scope>
    <source>
        <strain evidence="4">CNCM I-4278</strain>
    </source>
</reference>
<keyword evidence="2" id="KW-0472">Membrane</keyword>
<comment type="caution">
    <text evidence="4">The sequence shown here is derived from an EMBL/GenBank/DDBJ whole genome shotgun (WGS) entry which is preliminary data.</text>
</comment>